<dbReference type="Proteomes" id="UP000019593">
    <property type="component" value="Chromosome"/>
</dbReference>
<dbReference type="HOGENOM" id="CLU_3103355_0_0_5"/>
<accession>W8SJL1</accession>
<dbReference type="RefSeq" id="WP_156945670.1">
    <property type="nucleotide sequence ID" value="NZ_CP004372.1"/>
</dbReference>
<evidence type="ECO:0000313" key="1">
    <source>
        <dbReference type="EMBL" id="AHM02700.1"/>
    </source>
</evidence>
<organism evidence="1 2">
    <name type="scientific">Roseicyclus elongatus DSM 19469</name>
    <dbReference type="NCBI Taxonomy" id="1294273"/>
    <lineage>
        <taxon>Bacteria</taxon>
        <taxon>Pseudomonadati</taxon>
        <taxon>Pseudomonadota</taxon>
        <taxon>Alphaproteobacteria</taxon>
        <taxon>Rhodobacterales</taxon>
        <taxon>Roseobacteraceae</taxon>
        <taxon>Roseicyclus</taxon>
    </lineage>
</organism>
<proteinExistence type="predicted"/>
<keyword evidence="2" id="KW-1185">Reference proteome</keyword>
<protein>
    <submittedName>
        <fullName evidence="1">Uncharacterized protein</fullName>
    </submittedName>
</protein>
<dbReference type="EMBL" id="CP004372">
    <property type="protein sequence ID" value="AHM02700.1"/>
    <property type="molecule type" value="Genomic_DNA"/>
</dbReference>
<reference evidence="1 2" key="1">
    <citation type="submission" date="2013-03" db="EMBL/GenBank/DDBJ databases">
        <authorList>
            <person name="Fiebig A."/>
            <person name="Goeker M."/>
            <person name="Klenk H.-P.P."/>
        </authorList>
    </citation>
    <scope>NUCLEOTIDE SEQUENCE [LARGE SCALE GENOMIC DNA]</scope>
    <source>
        <strain evidence="2">DSM 19469</strain>
    </source>
</reference>
<dbReference type="STRING" id="1294273.roselon_00245"/>
<gene>
    <name evidence="1" type="ORF">roselon_00245</name>
</gene>
<name>W8SJL1_9RHOB</name>
<sequence length="51" mass="5228">MTLARHLKGHLTLAEALTATQAAHPGADMAALLTLFLTSGALTLDTATPEV</sequence>
<dbReference type="AlphaFoldDB" id="W8SJL1"/>
<dbReference type="KEGG" id="red:roselon_00245"/>
<evidence type="ECO:0000313" key="2">
    <source>
        <dbReference type="Proteomes" id="UP000019593"/>
    </source>
</evidence>